<organism evidence="2 3">
    <name type="scientific">Williamsia marianensis</name>
    <dbReference type="NCBI Taxonomy" id="85044"/>
    <lineage>
        <taxon>Bacteria</taxon>
        <taxon>Bacillati</taxon>
        <taxon>Actinomycetota</taxon>
        <taxon>Actinomycetes</taxon>
        <taxon>Mycobacteriales</taxon>
        <taxon>Nocardiaceae</taxon>
        <taxon>Williamsia</taxon>
    </lineage>
</organism>
<evidence type="ECO:0000256" key="1">
    <source>
        <dbReference type="SAM" id="MobiDB-lite"/>
    </source>
</evidence>
<dbReference type="Proteomes" id="UP000225108">
    <property type="component" value="Unassembled WGS sequence"/>
</dbReference>
<accession>A0A2G3PIM2</accession>
<evidence type="ECO:0000313" key="3">
    <source>
        <dbReference type="Proteomes" id="UP000225108"/>
    </source>
</evidence>
<reference evidence="2 3" key="1">
    <citation type="submission" date="2017-10" db="EMBL/GenBank/DDBJ databases">
        <title>The draft genome sequence of Williamsia sp. BULT 1.1 isolated from the semi-arid grassland soils from South Africa.</title>
        <authorList>
            <person name="Kabwe M.H."/>
            <person name="Govender N."/>
            <person name="Mutseka Lunga P."/>
            <person name="Vikram S."/>
            <person name="Makhalanyane T.P."/>
        </authorList>
    </citation>
    <scope>NUCLEOTIDE SEQUENCE [LARGE SCALE GENOMIC DNA]</scope>
    <source>
        <strain evidence="2 3">BULT 1.1</strain>
    </source>
</reference>
<protein>
    <submittedName>
        <fullName evidence="2">Uncharacterized protein</fullName>
    </submittedName>
</protein>
<comment type="caution">
    <text evidence="2">The sequence shown here is derived from an EMBL/GenBank/DDBJ whole genome shotgun (WGS) entry which is preliminary data.</text>
</comment>
<feature type="compositionally biased region" description="Pro residues" evidence="1">
    <location>
        <begin position="1"/>
        <end position="12"/>
    </location>
</feature>
<dbReference type="AlphaFoldDB" id="A0A2G3PIM2"/>
<feature type="region of interest" description="Disordered" evidence="1">
    <location>
        <begin position="1"/>
        <end position="40"/>
    </location>
</feature>
<dbReference type="EMBL" id="PEBD01000010">
    <property type="protein sequence ID" value="PHV65651.1"/>
    <property type="molecule type" value="Genomic_DNA"/>
</dbReference>
<proteinExistence type="predicted"/>
<gene>
    <name evidence="2" type="ORF">CSW57_18100</name>
</gene>
<name>A0A2G3PIM2_WILMA</name>
<evidence type="ECO:0000313" key="2">
    <source>
        <dbReference type="EMBL" id="PHV65651.1"/>
    </source>
</evidence>
<sequence length="82" mass="7619">MPAGPAIPPSCPTPATIGLPTLSSTVPAMENGDGPAIGAPVTGTGCPFTTMCPVGANSSARVAATTAVASARPSAAAPSATA</sequence>